<evidence type="ECO:0000256" key="2">
    <source>
        <dbReference type="SAM" id="SignalP"/>
    </source>
</evidence>
<evidence type="ECO:0000313" key="3">
    <source>
        <dbReference type="EMBL" id="PND39452.1"/>
    </source>
</evidence>
<organism evidence="3 4">
    <name type="scientific">Kinneretia aquatilis</name>
    <dbReference type="NCBI Taxonomy" id="2070761"/>
    <lineage>
        <taxon>Bacteria</taxon>
        <taxon>Pseudomonadati</taxon>
        <taxon>Pseudomonadota</taxon>
        <taxon>Betaproteobacteria</taxon>
        <taxon>Burkholderiales</taxon>
        <taxon>Sphaerotilaceae</taxon>
        <taxon>Roseateles</taxon>
    </lineage>
</organism>
<evidence type="ECO:0000313" key="4">
    <source>
        <dbReference type="Proteomes" id="UP000235916"/>
    </source>
</evidence>
<reference evidence="3 4" key="1">
    <citation type="submission" date="2018-01" db="EMBL/GenBank/DDBJ databases">
        <title>Draft genome sequence of Paucibacter aquatile CR182 isolated from freshwater of the Nakdong River.</title>
        <authorList>
            <person name="Choi A."/>
            <person name="Chung E.J."/>
        </authorList>
    </citation>
    <scope>NUCLEOTIDE SEQUENCE [LARGE SCALE GENOMIC DNA]</scope>
    <source>
        <strain evidence="3 4">CR182</strain>
    </source>
</reference>
<feature type="region of interest" description="Disordered" evidence="1">
    <location>
        <begin position="24"/>
        <end position="58"/>
    </location>
</feature>
<feature type="region of interest" description="Disordered" evidence="1">
    <location>
        <begin position="196"/>
        <end position="219"/>
    </location>
</feature>
<keyword evidence="4" id="KW-1185">Reference proteome</keyword>
<evidence type="ECO:0000256" key="1">
    <source>
        <dbReference type="SAM" id="MobiDB-lite"/>
    </source>
</evidence>
<accession>A0A2N8L1A2</accession>
<keyword evidence="2" id="KW-0732">Signal</keyword>
<dbReference type="Proteomes" id="UP000235916">
    <property type="component" value="Unassembled WGS sequence"/>
</dbReference>
<dbReference type="PROSITE" id="PS51257">
    <property type="entry name" value="PROKAR_LIPOPROTEIN"/>
    <property type="match status" value="1"/>
</dbReference>
<gene>
    <name evidence="3" type="ORF">C1O66_19210</name>
</gene>
<proteinExistence type="predicted"/>
<feature type="signal peptide" evidence="2">
    <location>
        <begin position="1"/>
        <end position="20"/>
    </location>
</feature>
<dbReference type="EMBL" id="POSP01000003">
    <property type="protein sequence ID" value="PND39452.1"/>
    <property type="molecule type" value="Genomic_DNA"/>
</dbReference>
<protein>
    <submittedName>
        <fullName evidence="3">Uncharacterized protein</fullName>
    </submittedName>
</protein>
<dbReference type="AlphaFoldDB" id="A0A2N8L1A2"/>
<dbReference type="OrthoDB" id="274297at2"/>
<comment type="caution">
    <text evidence="3">The sequence shown here is derived from an EMBL/GenBank/DDBJ whole genome shotgun (WGS) entry which is preliminary data.</text>
</comment>
<name>A0A2N8L1A2_9BURK</name>
<feature type="chain" id="PRO_5014899252" evidence="2">
    <location>
        <begin position="21"/>
        <end position="865"/>
    </location>
</feature>
<sequence length="865" mass="93173">MRIATFRYAWALMLASTLCACGGGGGGGGESSVSPPPGTPQTPPPVTPQPSPLPELPATGNALLILSEPGDPVGDGRGKVLSYDPRTAEFTVTGTERLVQVKVLGDQPWIGEFQLPTSGGPLVPGTYANLTSRVNEANPNGTQSWGPEPVLRNCTSPTGFIKILDAGYSGGQLTRLNLEFEQRCTALTGSLKGRLRWDASDRTEPPAPPPPSDGLWRAPASSVPSAGNYVYLEGGTGKNLSSGANFLYTPENALIRLSAAGRNLRFLVDGDLHWIGAFSGISPRNQVQIGHYPYLLEEQRNNPAKGALKWYQPTTSCPDKLGSSINSSNIEGWVAVDALKYAGDRLQFIEMRFEQRCVHSPNSPALRGQVRWTAADDRLPPAPAIVPAGLWTPPSSQLPTTGSYAYLTSEAGDWIGAGETTTLTPANHTFEVFESNGRIEVHIGGADGWHGIFEGPAFWGAPRAGYYPNLLKFTYGNPAKGGLSWSSPGRGCPSKGWFAIDSISYSHKVLRSLDLRFEHGCEGSAAVSRGKVNWVSNDPVLQAGRVDPVPAAPTRPPAPVPPARGSYILLEGGDDDYVGAGRRYLYTQANAQLKFLRNNRELSFWVNGDDRWSGQFLVPVNQTLKEGAVRFDRVASAAVEPDVAGLHWSGAGRGCTSVDRGSWSVEGLKWSGEQVLSADLAFVQYCAGAQSPLKGWIHWETPEPIKPDDPVYPPPADLWQLPESLRPASGTYLFLHSPSGAFIGDGQNRVLTPDNSSFKLQPYLTGFELQMQEGSRFWMLRALPIGSGPFKPGLYAGVLGSTDANPARGGFDFGGDSKACNSPQGWFVIDSISYAGSEPSAIEMRFEMSCEMRSMPVHGQLRWRR</sequence>
<feature type="compositionally biased region" description="Pro residues" evidence="1">
    <location>
        <begin position="34"/>
        <end position="55"/>
    </location>
</feature>